<protein>
    <submittedName>
        <fullName evidence="1">Uncharacterized protein</fullName>
    </submittedName>
</protein>
<sequence length="178" mass="20301">MEGYNSRRLYCSCDVVEAHFPEQDRQAANHHHHHHHHQKKIFAVNRVIDCSRDVQSASAAKLHRVTLPSQTRGKSIRIVCSPPRIYGPRDGKGATIAVAGTESLQIKITCIKMICGQKLLHRKTEPRLSIEKHRRHFILNLENRSPGCRKSWINFRFFPAETPAARSRGTLESPNRAS</sequence>
<dbReference type="Proteomes" id="UP000241462">
    <property type="component" value="Unassembled WGS sequence"/>
</dbReference>
<gene>
    <name evidence="1" type="ORF">BD289DRAFT_57841</name>
</gene>
<keyword evidence="2" id="KW-1185">Reference proteome</keyword>
<dbReference type="InParanoid" id="A0A2T3AIC0"/>
<proteinExistence type="predicted"/>
<accession>A0A2T3AIC0</accession>
<evidence type="ECO:0000313" key="2">
    <source>
        <dbReference type="Proteomes" id="UP000241462"/>
    </source>
</evidence>
<dbReference type="EMBL" id="KZ678386">
    <property type="protein sequence ID" value="PSR99145.1"/>
    <property type="molecule type" value="Genomic_DNA"/>
</dbReference>
<reference evidence="1 2" key="1">
    <citation type="journal article" date="2018" name="Mycol. Prog.">
        <title>Coniella lustricola, a new species from submerged detritus.</title>
        <authorList>
            <person name="Raudabaugh D.B."/>
            <person name="Iturriaga T."/>
            <person name="Carver A."/>
            <person name="Mondo S."/>
            <person name="Pangilinan J."/>
            <person name="Lipzen A."/>
            <person name="He G."/>
            <person name="Amirebrahimi M."/>
            <person name="Grigoriev I.V."/>
            <person name="Miller A.N."/>
        </authorList>
    </citation>
    <scope>NUCLEOTIDE SEQUENCE [LARGE SCALE GENOMIC DNA]</scope>
    <source>
        <strain evidence="1 2">B22-T-1</strain>
    </source>
</reference>
<name>A0A2T3AIC0_9PEZI</name>
<organism evidence="1 2">
    <name type="scientific">Coniella lustricola</name>
    <dbReference type="NCBI Taxonomy" id="2025994"/>
    <lineage>
        <taxon>Eukaryota</taxon>
        <taxon>Fungi</taxon>
        <taxon>Dikarya</taxon>
        <taxon>Ascomycota</taxon>
        <taxon>Pezizomycotina</taxon>
        <taxon>Sordariomycetes</taxon>
        <taxon>Sordariomycetidae</taxon>
        <taxon>Diaporthales</taxon>
        <taxon>Schizoparmaceae</taxon>
        <taxon>Coniella</taxon>
    </lineage>
</organism>
<evidence type="ECO:0000313" key="1">
    <source>
        <dbReference type="EMBL" id="PSR99145.1"/>
    </source>
</evidence>
<dbReference type="AlphaFoldDB" id="A0A2T3AIC0"/>